<dbReference type="RefSeq" id="WP_377574187.1">
    <property type="nucleotide sequence ID" value="NZ_JBHTKA010000001.1"/>
</dbReference>
<gene>
    <name evidence="5" type="ORF">ACFQ21_02180</name>
</gene>
<comment type="caution">
    <text evidence="5">The sequence shown here is derived from an EMBL/GenBank/DDBJ whole genome shotgun (WGS) entry which is preliminary data.</text>
</comment>
<dbReference type="Proteomes" id="UP001597112">
    <property type="component" value="Unassembled WGS sequence"/>
</dbReference>
<evidence type="ECO:0000313" key="5">
    <source>
        <dbReference type="EMBL" id="MFD0998088.1"/>
    </source>
</evidence>
<evidence type="ECO:0000313" key="6">
    <source>
        <dbReference type="Proteomes" id="UP001597112"/>
    </source>
</evidence>
<dbReference type="Gene3D" id="1.10.10.10">
    <property type="entry name" value="Winged helix-like DNA-binding domain superfamily/Winged helix DNA-binding domain"/>
    <property type="match status" value="1"/>
</dbReference>
<sequence>MRKIDHQECVIPVRDALDVISGKWKLLILISIAAGYKRFKEIERNTPKITPKVLAKELKDLEEHRLINRTVYDETPVVIEYSLTPYAETLEKVILALRDWGANHRKQIFGK</sequence>
<keyword evidence="2" id="KW-0238">DNA-binding</keyword>
<reference evidence="6" key="1">
    <citation type="journal article" date="2019" name="Int. J. Syst. Evol. Microbiol.">
        <title>The Global Catalogue of Microorganisms (GCM) 10K type strain sequencing project: providing services to taxonomists for standard genome sequencing and annotation.</title>
        <authorList>
            <consortium name="The Broad Institute Genomics Platform"/>
            <consortium name="The Broad Institute Genome Sequencing Center for Infectious Disease"/>
            <person name="Wu L."/>
            <person name="Ma J."/>
        </authorList>
    </citation>
    <scope>NUCLEOTIDE SEQUENCE [LARGE SCALE GENOMIC DNA]</scope>
    <source>
        <strain evidence="6">CCUG 58938</strain>
    </source>
</reference>
<dbReference type="InterPro" id="IPR002577">
    <property type="entry name" value="HTH_HxlR"/>
</dbReference>
<evidence type="ECO:0000256" key="2">
    <source>
        <dbReference type="ARBA" id="ARBA00023125"/>
    </source>
</evidence>
<feature type="domain" description="HTH hxlR-type" evidence="4">
    <location>
        <begin position="9"/>
        <end position="109"/>
    </location>
</feature>
<keyword evidence="3" id="KW-0804">Transcription</keyword>
<evidence type="ECO:0000259" key="4">
    <source>
        <dbReference type="PROSITE" id="PS51118"/>
    </source>
</evidence>
<dbReference type="InterPro" id="IPR036388">
    <property type="entry name" value="WH-like_DNA-bd_sf"/>
</dbReference>
<keyword evidence="6" id="KW-1185">Reference proteome</keyword>
<dbReference type="PANTHER" id="PTHR33204:SF29">
    <property type="entry name" value="TRANSCRIPTIONAL REGULATOR"/>
    <property type="match status" value="1"/>
</dbReference>
<evidence type="ECO:0000256" key="1">
    <source>
        <dbReference type="ARBA" id="ARBA00023015"/>
    </source>
</evidence>
<proteinExistence type="predicted"/>
<dbReference type="SUPFAM" id="SSF46785">
    <property type="entry name" value="Winged helix' DNA-binding domain"/>
    <property type="match status" value="1"/>
</dbReference>
<accession>A0ABW3JVU0</accession>
<keyword evidence="1" id="KW-0805">Transcription regulation</keyword>
<dbReference type="PROSITE" id="PS51118">
    <property type="entry name" value="HTH_HXLR"/>
    <property type="match status" value="1"/>
</dbReference>
<dbReference type="EMBL" id="JBHTKA010000001">
    <property type="protein sequence ID" value="MFD0998088.1"/>
    <property type="molecule type" value="Genomic_DNA"/>
</dbReference>
<organism evidence="5 6">
    <name type="scientific">Ohtaekwangia kribbensis</name>
    <dbReference type="NCBI Taxonomy" id="688913"/>
    <lineage>
        <taxon>Bacteria</taxon>
        <taxon>Pseudomonadati</taxon>
        <taxon>Bacteroidota</taxon>
        <taxon>Cytophagia</taxon>
        <taxon>Cytophagales</taxon>
        <taxon>Fulvivirgaceae</taxon>
        <taxon>Ohtaekwangia</taxon>
    </lineage>
</organism>
<dbReference type="Pfam" id="PF01638">
    <property type="entry name" value="HxlR"/>
    <property type="match status" value="1"/>
</dbReference>
<dbReference type="InterPro" id="IPR036390">
    <property type="entry name" value="WH_DNA-bd_sf"/>
</dbReference>
<name>A0ABW3JVU0_9BACT</name>
<evidence type="ECO:0000256" key="3">
    <source>
        <dbReference type="ARBA" id="ARBA00023163"/>
    </source>
</evidence>
<dbReference type="PANTHER" id="PTHR33204">
    <property type="entry name" value="TRANSCRIPTIONAL REGULATOR, MARR FAMILY"/>
    <property type="match status" value="1"/>
</dbReference>
<protein>
    <submittedName>
        <fullName evidence="5">Winged helix-turn-helix transcriptional regulator</fullName>
    </submittedName>
</protein>